<reference evidence="1 2" key="1">
    <citation type="submission" date="2021-05" db="EMBL/GenBank/DDBJ databases">
        <title>Genome Assembly of Synthetic Allotetraploid Brassica napus Reveals Homoeologous Exchanges between Subgenomes.</title>
        <authorList>
            <person name="Davis J.T."/>
        </authorList>
    </citation>
    <scope>NUCLEOTIDE SEQUENCE [LARGE SCALE GENOMIC DNA]</scope>
    <source>
        <strain evidence="2">cv. Da-Ae</strain>
        <tissue evidence="1">Seedling</tissue>
    </source>
</reference>
<dbReference type="Proteomes" id="UP000824890">
    <property type="component" value="Unassembled WGS sequence"/>
</dbReference>
<accession>A0ABQ8EKY3</accession>
<gene>
    <name evidence="1" type="ORF">HID58_001984</name>
</gene>
<comment type="caution">
    <text evidence="1">The sequence shown here is derived from an EMBL/GenBank/DDBJ whole genome shotgun (WGS) entry which is preliminary data.</text>
</comment>
<sequence>MEHQNSLRRTEFACSMLCLVECGQRTHGKKKKMNPNEFTHERISKSGVPQNVQSGDSGVSMKLAAEIFDETNINSTEKCSYELLDIDE</sequence>
<proteinExistence type="predicted"/>
<evidence type="ECO:0000313" key="2">
    <source>
        <dbReference type="Proteomes" id="UP000824890"/>
    </source>
</evidence>
<name>A0ABQ8EKY3_BRANA</name>
<dbReference type="EMBL" id="JAGKQM010000001">
    <property type="protein sequence ID" value="KAH0942347.1"/>
    <property type="molecule type" value="Genomic_DNA"/>
</dbReference>
<organism evidence="1 2">
    <name type="scientific">Brassica napus</name>
    <name type="common">Rape</name>
    <dbReference type="NCBI Taxonomy" id="3708"/>
    <lineage>
        <taxon>Eukaryota</taxon>
        <taxon>Viridiplantae</taxon>
        <taxon>Streptophyta</taxon>
        <taxon>Embryophyta</taxon>
        <taxon>Tracheophyta</taxon>
        <taxon>Spermatophyta</taxon>
        <taxon>Magnoliopsida</taxon>
        <taxon>eudicotyledons</taxon>
        <taxon>Gunneridae</taxon>
        <taxon>Pentapetalae</taxon>
        <taxon>rosids</taxon>
        <taxon>malvids</taxon>
        <taxon>Brassicales</taxon>
        <taxon>Brassicaceae</taxon>
        <taxon>Brassiceae</taxon>
        <taxon>Brassica</taxon>
    </lineage>
</organism>
<evidence type="ECO:0000313" key="1">
    <source>
        <dbReference type="EMBL" id="KAH0942347.1"/>
    </source>
</evidence>
<keyword evidence="2" id="KW-1185">Reference proteome</keyword>
<protein>
    <submittedName>
        <fullName evidence="1">Uncharacterized protein</fullName>
    </submittedName>
</protein>